<keyword evidence="3" id="KW-1185">Reference proteome</keyword>
<evidence type="ECO:0000313" key="2">
    <source>
        <dbReference type="EMBL" id="KAK8235104.1"/>
    </source>
</evidence>
<comment type="caution">
    <text evidence="2">The sequence shown here is derived from an EMBL/GenBank/DDBJ whole genome shotgun (WGS) entry which is preliminary data.</text>
</comment>
<dbReference type="EMBL" id="JBBWRZ010000005">
    <property type="protein sequence ID" value="KAK8235104.1"/>
    <property type="molecule type" value="Genomic_DNA"/>
</dbReference>
<gene>
    <name evidence="2" type="ORF">HDK90DRAFT_483856</name>
</gene>
<feature type="transmembrane region" description="Helical" evidence="1">
    <location>
        <begin position="20"/>
        <end position="38"/>
    </location>
</feature>
<evidence type="ECO:0008006" key="4">
    <source>
        <dbReference type="Google" id="ProtNLM"/>
    </source>
</evidence>
<keyword evidence="1" id="KW-1133">Transmembrane helix</keyword>
<organism evidence="2 3">
    <name type="scientific">Phyllosticta capitalensis</name>
    <dbReference type="NCBI Taxonomy" id="121624"/>
    <lineage>
        <taxon>Eukaryota</taxon>
        <taxon>Fungi</taxon>
        <taxon>Dikarya</taxon>
        <taxon>Ascomycota</taxon>
        <taxon>Pezizomycotina</taxon>
        <taxon>Dothideomycetes</taxon>
        <taxon>Dothideomycetes incertae sedis</taxon>
        <taxon>Botryosphaeriales</taxon>
        <taxon>Phyllostictaceae</taxon>
        <taxon>Phyllosticta</taxon>
    </lineage>
</organism>
<accession>A0ABR1YP61</accession>
<name>A0ABR1YP61_9PEZI</name>
<dbReference type="Proteomes" id="UP001492380">
    <property type="component" value="Unassembled WGS sequence"/>
</dbReference>
<keyword evidence="1" id="KW-0812">Transmembrane</keyword>
<sequence length="78" mass="8098">MVLRWGGGVKRGSKRPTLVLFKCAECGALSVVLVAAAVRCLLPFGIVVGLFVGGGGGGGCAACYMRLLVMMVLNYLCF</sequence>
<feature type="transmembrane region" description="Helical" evidence="1">
    <location>
        <begin position="44"/>
        <end position="65"/>
    </location>
</feature>
<keyword evidence="1" id="KW-0472">Membrane</keyword>
<protein>
    <recommendedName>
        <fullName evidence="4">Transmembrane protein</fullName>
    </recommendedName>
</protein>
<evidence type="ECO:0000256" key="1">
    <source>
        <dbReference type="SAM" id="Phobius"/>
    </source>
</evidence>
<reference evidence="2 3" key="1">
    <citation type="submission" date="2024-04" db="EMBL/GenBank/DDBJ databases">
        <title>Phyllosticta paracitricarpa is synonymous to the EU quarantine fungus P. citricarpa based on phylogenomic analyses.</title>
        <authorList>
            <consortium name="Lawrence Berkeley National Laboratory"/>
            <person name="Van Ingen-Buijs V.A."/>
            <person name="Van Westerhoven A.C."/>
            <person name="Haridas S."/>
            <person name="Skiadas P."/>
            <person name="Martin F."/>
            <person name="Groenewald J.Z."/>
            <person name="Crous P.W."/>
            <person name="Seidl M.F."/>
        </authorList>
    </citation>
    <scope>NUCLEOTIDE SEQUENCE [LARGE SCALE GENOMIC DNA]</scope>
    <source>
        <strain evidence="2 3">CBS 123374</strain>
    </source>
</reference>
<evidence type="ECO:0000313" key="3">
    <source>
        <dbReference type="Proteomes" id="UP001492380"/>
    </source>
</evidence>
<proteinExistence type="predicted"/>